<evidence type="ECO:0000313" key="1">
    <source>
        <dbReference type="EMBL" id="EAQ79444.1"/>
    </source>
</evidence>
<comment type="caution">
    <text evidence="1">The sequence shown here is derived from an EMBL/GenBank/DDBJ whole genome shotgun (WGS) entry which is preliminary data.</text>
</comment>
<evidence type="ECO:0000313" key="2">
    <source>
        <dbReference type="Proteomes" id="UP000004358"/>
    </source>
</evidence>
<protein>
    <submittedName>
        <fullName evidence="1">Uncharacterized protein</fullName>
    </submittedName>
</protein>
<organism evidence="1 2">
    <name type="scientific">Blastopirellula marina DSM 3645</name>
    <dbReference type="NCBI Taxonomy" id="314230"/>
    <lineage>
        <taxon>Bacteria</taxon>
        <taxon>Pseudomonadati</taxon>
        <taxon>Planctomycetota</taxon>
        <taxon>Planctomycetia</taxon>
        <taxon>Pirellulales</taxon>
        <taxon>Pirellulaceae</taxon>
        <taxon>Blastopirellula</taxon>
    </lineage>
</organism>
<name>A3ZVU8_9BACT</name>
<proteinExistence type="predicted"/>
<dbReference type="Proteomes" id="UP000004358">
    <property type="component" value="Unassembled WGS sequence"/>
</dbReference>
<dbReference type="EMBL" id="AANZ01000014">
    <property type="protein sequence ID" value="EAQ79444.1"/>
    <property type="molecule type" value="Genomic_DNA"/>
</dbReference>
<accession>A3ZVU8</accession>
<reference evidence="1 2" key="1">
    <citation type="submission" date="2006-02" db="EMBL/GenBank/DDBJ databases">
        <authorList>
            <person name="Amann R."/>
            <person name="Ferriera S."/>
            <person name="Johnson J."/>
            <person name="Kravitz S."/>
            <person name="Halpern A."/>
            <person name="Remington K."/>
            <person name="Beeson K."/>
            <person name="Tran B."/>
            <person name="Rogers Y.-H."/>
            <person name="Friedman R."/>
            <person name="Venter J.C."/>
        </authorList>
    </citation>
    <scope>NUCLEOTIDE SEQUENCE [LARGE SCALE GENOMIC DNA]</scope>
    <source>
        <strain evidence="1 2">DSM 3645</strain>
    </source>
</reference>
<sequence length="27" mass="3158">MGRTGTEFSQVYNNHPRVAQPHQFELL</sequence>
<dbReference type="HOGENOM" id="CLU_3414554_0_0_0"/>
<gene>
    <name evidence="1" type="ORF">DSM3645_03173</name>
</gene>
<dbReference type="AlphaFoldDB" id="A3ZVU8"/>